<dbReference type="STRING" id="152268.A6K24_21500"/>
<protein>
    <recommendedName>
        <fullName evidence="3">DUF2515 domain-containing protein</fullName>
    </recommendedName>
</protein>
<comment type="caution">
    <text evidence="1">The sequence shown here is derived from an EMBL/GenBank/DDBJ whole genome shotgun (WGS) entry which is preliminary data.</text>
</comment>
<dbReference type="AlphaFoldDB" id="A0A179SZN6"/>
<organism evidence="1 2">
    <name type="scientific">Metabacillus litoralis</name>
    <dbReference type="NCBI Taxonomy" id="152268"/>
    <lineage>
        <taxon>Bacteria</taxon>
        <taxon>Bacillati</taxon>
        <taxon>Bacillota</taxon>
        <taxon>Bacilli</taxon>
        <taxon>Bacillales</taxon>
        <taxon>Bacillaceae</taxon>
        <taxon>Metabacillus</taxon>
    </lineage>
</organism>
<name>A0A179SZN6_9BACI</name>
<keyword evidence="2" id="KW-1185">Reference proteome</keyword>
<evidence type="ECO:0008006" key="3">
    <source>
        <dbReference type="Google" id="ProtNLM"/>
    </source>
</evidence>
<evidence type="ECO:0000313" key="1">
    <source>
        <dbReference type="EMBL" id="OAS86299.1"/>
    </source>
</evidence>
<evidence type="ECO:0000313" key="2">
    <source>
        <dbReference type="Proteomes" id="UP000078534"/>
    </source>
</evidence>
<gene>
    <name evidence="1" type="ORF">A6K24_21500</name>
</gene>
<dbReference type="InterPro" id="IPR019658">
    <property type="entry name" value="DUF2515"/>
</dbReference>
<sequence>MINSKPLAKNSISDQEIITSIVNTTRKKNYDNISRTKAYQDFYELHPEIKWSYLASMVSRNAGWSMTDLQGEWFRKALGMDQRSLLFMIYERANWTIFQDAYPQLLLYEWSKKLNKPLFYLFDFFQVSQFMLKEWNYFWCNKQTNRLLTALIINEQNVIQVPVINNKQYKSLVFKKNPYKIQDMLHFSTVIFPTLSGELFGFSVYNFNNLTNRIELGKRLAWLLFSAGLYEQFLTFSRSVPHTGSRYDYEQTFPEKIKRETPLLRTAYPMVSHSIDEKKQDWFHGQNSKKWFKEPKIPKNYELTNWFRHKQDQLHLLTLLQEYWRNG</sequence>
<dbReference type="OrthoDB" id="2690514at2"/>
<dbReference type="Pfam" id="PF10720">
    <property type="entry name" value="DUF2515"/>
    <property type="match status" value="1"/>
</dbReference>
<dbReference type="Proteomes" id="UP000078534">
    <property type="component" value="Unassembled WGS sequence"/>
</dbReference>
<dbReference type="RefSeq" id="WP_066331789.1">
    <property type="nucleotide sequence ID" value="NZ_LWSG01000013.1"/>
</dbReference>
<dbReference type="EMBL" id="LWSG01000013">
    <property type="protein sequence ID" value="OAS86299.1"/>
    <property type="molecule type" value="Genomic_DNA"/>
</dbReference>
<proteinExistence type="predicted"/>
<accession>A0A179SZN6</accession>
<reference evidence="2" key="1">
    <citation type="submission" date="2016-04" db="EMBL/GenBank/DDBJ databases">
        <authorList>
            <person name="Lyu Z."/>
            <person name="Lyu W."/>
        </authorList>
    </citation>
    <scope>NUCLEOTIDE SEQUENCE [LARGE SCALE GENOMIC DNA]</scope>
    <source>
        <strain evidence="2">C44</strain>
    </source>
</reference>